<comment type="caution">
    <text evidence="1">The sequence shown here is derived from an EMBL/GenBank/DDBJ whole genome shotgun (WGS) entry which is preliminary data.</text>
</comment>
<evidence type="ECO:0000313" key="2">
    <source>
        <dbReference type="Proteomes" id="UP001586593"/>
    </source>
</evidence>
<dbReference type="EMBL" id="JAZHXJ010003373">
    <property type="protein sequence ID" value="KAL1835213.1"/>
    <property type="molecule type" value="Genomic_DNA"/>
</dbReference>
<protein>
    <submittedName>
        <fullName evidence="1">Uncharacterized protein</fullName>
    </submittedName>
</protein>
<accession>A0ABR3V062</accession>
<keyword evidence="2" id="KW-1185">Reference proteome</keyword>
<organism evidence="1 2">
    <name type="scientific">Phialemonium thermophilum</name>
    <dbReference type="NCBI Taxonomy" id="223376"/>
    <lineage>
        <taxon>Eukaryota</taxon>
        <taxon>Fungi</taxon>
        <taxon>Dikarya</taxon>
        <taxon>Ascomycota</taxon>
        <taxon>Pezizomycotina</taxon>
        <taxon>Sordariomycetes</taxon>
        <taxon>Sordariomycetidae</taxon>
        <taxon>Cephalothecales</taxon>
        <taxon>Cephalothecaceae</taxon>
        <taxon>Phialemonium</taxon>
    </lineage>
</organism>
<name>A0ABR3V062_9PEZI</name>
<evidence type="ECO:0000313" key="1">
    <source>
        <dbReference type="EMBL" id="KAL1835213.1"/>
    </source>
</evidence>
<reference evidence="1 2" key="1">
    <citation type="journal article" date="2024" name="Commun. Biol.">
        <title>Comparative genomic analysis of thermophilic fungi reveals convergent evolutionary adaptations and gene losses.</title>
        <authorList>
            <person name="Steindorff A.S."/>
            <person name="Aguilar-Pontes M.V."/>
            <person name="Robinson A.J."/>
            <person name="Andreopoulos B."/>
            <person name="LaButti K."/>
            <person name="Kuo A."/>
            <person name="Mondo S."/>
            <person name="Riley R."/>
            <person name="Otillar R."/>
            <person name="Haridas S."/>
            <person name="Lipzen A."/>
            <person name="Grimwood J."/>
            <person name="Schmutz J."/>
            <person name="Clum A."/>
            <person name="Reid I.D."/>
            <person name="Moisan M.C."/>
            <person name="Butler G."/>
            <person name="Nguyen T.T.M."/>
            <person name="Dewar K."/>
            <person name="Conant G."/>
            <person name="Drula E."/>
            <person name="Henrissat B."/>
            <person name="Hansel C."/>
            <person name="Singer S."/>
            <person name="Hutchinson M.I."/>
            <person name="de Vries R.P."/>
            <person name="Natvig D.O."/>
            <person name="Powell A.J."/>
            <person name="Tsang A."/>
            <person name="Grigoriev I.V."/>
        </authorList>
    </citation>
    <scope>NUCLEOTIDE SEQUENCE [LARGE SCALE GENOMIC DNA]</scope>
    <source>
        <strain evidence="1 2">ATCC 24622</strain>
    </source>
</reference>
<gene>
    <name evidence="1" type="ORF">VTK73DRAFT_5998</name>
</gene>
<proteinExistence type="predicted"/>
<sequence length="61" mass="6525">MAADVIHRRWTSTLPGIASPNSKVGRRGGPAGVLLDLDWELAAGKAHTARVPCSNREVQSF</sequence>
<dbReference type="Proteomes" id="UP001586593">
    <property type="component" value="Unassembled WGS sequence"/>
</dbReference>